<sequence length="162" mass="19008">MDSPSESFSILQNYLRDLIKRFLQMSGRPNVKMIWGTNFPRNTLICKSIWFCERRTWNAAESPVCDVSRQLNVLHQAASCSNCYDIRDIAMHVSTQYTTHKVAENSSTAHHRFRPSWRSSGRHSPQVSVNCTFYLNPNWTDFDRYTHLQINLVLRETHLERS</sequence>
<evidence type="ECO:0000313" key="1">
    <source>
        <dbReference type="EMBL" id="KAG5449371.1"/>
    </source>
</evidence>
<name>A0A3R7GPL4_CLOSI</name>
<protein>
    <submittedName>
        <fullName evidence="1">Uncharacterized protein</fullName>
    </submittedName>
</protein>
<dbReference type="Proteomes" id="UP000286415">
    <property type="component" value="Unassembled WGS sequence"/>
</dbReference>
<evidence type="ECO:0000313" key="2">
    <source>
        <dbReference type="Proteomes" id="UP000286415"/>
    </source>
</evidence>
<dbReference type="EMBL" id="NIRI02000042">
    <property type="protein sequence ID" value="KAG5449371.1"/>
    <property type="molecule type" value="Genomic_DNA"/>
</dbReference>
<dbReference type="AlphaFoldDB" id="A0A3R7GPL4"/>
<reference evidence="1 2" key="2">
    <citation type="journal article" date="2021" name="Genomics">
        <title>High-quality reference genome for Clonorchis sinensis.</title>
        <authorList>
            <person name="Young N.D."/>
            <person name="Stroehlein A.J."/>
            <person name="Kinkar L."/>
            <person name="Wang T."/>
            <person name="Sohn W.M."/>
            <person name="Chang B.C.H."/>
            <person name="Kaur P."/>
            <person name="Weisz D."/>
            <person name="Dudchenko O."/>
            <person name="Aiden E.L."/>
            <person name="Korhonen P.K."/>
            <person name="Gasser R.B."/>
        </authorList>
    </citation>
    <scope>NUCLEOTIDE SEQUENCE [LARGE SCALE GENOMIC DNA]</scope>
    <source>
        <strain evidence="1">Cs-k2</strain>
    </source>
</reference>
<keyword evidence="2" id="KW-1185">Reference proteome</keyword>
<gene>
    <name evidence="1" type="ORF">CSKR_101183</name>
</gene>
<reference evidence="1 2" key="1">
    <citation type="journal article" date="2018" name="Biotechnol. Adv.">
        <title>Improved genomic resources and new bioinformatic workflow for the carcinogenic parasite Clonorchis sinensis: Biotechnological implications.</title>
        <authorList>
            <person name="Wang D."/>
            <person name="Korhonen P.K."/>
            <person name="Gasser R.B."/>
            <person name="Young N.D."/>
        </authorList>
    </citation>
    <scope>NUCLEOTIDE SEQUENCE [LARGE SCALE GENOMIC DNA]</scope>
    <source>
        <strain evidence="1">Cs-k2</strain>
    </source>
</reference>
<dbReference type="InParanoid" id="A0A3R7GPL4"/>
<accession>A0A3R7GPL4</accession>
<organism evidence="1 2">
    <name type="scientific">Clonorchis sinensis</name>
    <name type="common">Chinese liver fluke</name>
    <dbReference type="NCBI Taxonomy" id="79923"/>
    <lineage>
        <taxon>Eukaryota</taxon>
        <taxon>Metazoa</taxon>
        <taxon>Spiralia</taxon>
        <taxon>Lophotrochozoa</taxon>
        <taxon>Platyhelminthes</taxon>
        <taxon>Trematoda</taxon>
        <taxon>Digenea</taxon>
        <taxon>Opisthorchiida</taxon>
        <taxon>Opisthorchiata</taxon>
        <taxon>Opisthorchiidae</taxon>
        <taxon>Clonorchis</taxon>
    </lineage>
</organism>
<comment type="caution">
    <text evidence="1">The sequence shown here is derived from an EMBL/GenBank/DDBJ whole genome shotgun (WGS) entry which is preliminary data.</text>
</comment>
<proteinExistence type="predicted"/>